<evidence type="ECO:0000313" key="6">
    <source>
        <dbReference type="Proteomes" id="UP000053260"/>
    </source>
</evidence>
<keyword evidence="2" id="KW-0677">Repeat</keyword>
<proteinExistence type="predicted"/>
<reference evidence="5 6" key="1">
    <citation type="submission" date="2015-10" db="EMBL/GenBank/DDBJ databases">
        <title>Draft genome sequence of Streptomyces sp. RV15, isolated from a marine sponge.</title>
        <authorList>
            <person name="Ruckert C."/>
            <person name="Abdelmohsen U.R."/>
            <person name="Winkler A."/>
            <person name="Hentschel U."/>
            <person name="Kalinowski J."/>
            <person name="Kampfer P."/>
            <person name="Glaeser S."/>
        </authorList>
    </citation>
    <scope>NUCLEOTIDE SEQUENCE [LARGE SCALE GENOMIC DNA]</scope>
    <source>
        <strain evidence="5 6">RV15</strain>
    </source>
</reference>
<organism evidence="5 6">
    <name type="scientific">Streptomyces dysideae</name>
    <dbReference type="NCBI Taxonomy" id="909626"/>
    <lineage>
        <taxon>Bacteria</taxon>
        <taxon>Bacillati</taxon>
        <taxon>Actinomycetota</taxon>
        <taxon>Actinomycetes</taxon>
        <taxon>Kitasatosporales</taxon>
        <taxon>Streptomycetaceae</taxon>
        <taxon>Streptomyces</taxon>
    </lineage>
</organism>
<dbReference type="SMART" id="SM00191">
    <property type="entry name" value="Int_alpha"/>
    <property type="match status" value="6"/>
</dbReference>
<evidence type="ECO:0000313" key="5">
    <source>
        <dbReference type="EMBL" id="KUO16842.1"/>
    </source>
</evidence>
<dbReference type="PRINTS" id="PR01185">
    <property type="entry name" value="INTEGRINA"/>
</dbReference>
<dbReference type="GO" id="GO:0007160">
    <property type="term" value="P:cell-matrix adhesion"/>
    <property type="evidence" value="ECO:0007669"/>
    <property type="project" value="TreeGrafter"/>
</dbReference>
<keyword evidence="3" id="KW-0325">Glycoprotein</keyword>
<dbReference type="InterPro" id="IPR028994">
    <property type="entry name" value="Integrin_alpha_N"/>
</dbReference>
<dbReference type="GO" id="GO:0005178">
    <property type="term" value="F:integrin binding"/>
    <property type="evidence" value="ECO:0007669"/>
    <property type="project" value="TreeGrafter"/>
</dbReference>
<dbReference type="Gene3D" id="2.130.10.130">
    <property type="entry name" value="Integrin alpha, N-terminal"/>
    <property type="match status" value="4"/>
</dbReference>
<dbReference type="GO" id="GO:0098609">
    <property type="term" value="P:cell-cell adhesion"/>
    <property type="evidence" value="ECO:0007669"/>
    <property type="project" value="TreeGrafter"/>
</dbReference>
<protein>
    <recommendedName>
        <fullName evidence="7">Integrin-like protein</fullName>
    </recommendedName>
</protein>
<dbReference type="AlphaFoldDB" id="A0A101UU13"/>
<dbReference type="PANTHER" id="PTHR23220">
    <property type="entry name" value="INTEGRIN ALPHA"/>
    <property type="match status" value="1"/>
</dbReference>
<dbReference type="PROSITE" id="PS51470">
    <property type="entry name" value="FG_GAP"/>
    <property type="match status" value="2"/>
</dbReference>
<dbReference type="OrthoDB" id="344301at2"/>
<dbReference type="SUPFAM" id="SSF69318">
    <property type="entry name" value="Integrin alpha N-terminal domain"/>
    <property type="match status" value="1"/>
</dbReference>
<dbReference type="GO" id="GO:0033627">
    <property type="term" value="P:cell adhesion mediated by integrin"/>
    <property type="evidence" value="ECO:0007669"/>
    <property type="project" value="TreeGrafter"/>
</dbReference>
<evidence type="ECO:0000256" key="4">
    <source>
        <dbReference type="SAM" id="SignalP"/>
    </source>
</evidence>
<dbReference type="Pfam" id="PF13517">
    <property type="entry name" value="FG-GAP_3"/>
    <property type="match status" value="1"/>
</dbReference>
<dbReference type="InterPro" id="IPR000413">
    <property type="entry name" value="Integrin_alpha"/>
</dbReference>
<comment type="caution">
    <text evidence="5">The sequence shown here is derived from an EMBL/GenBank/DDBJ whole genome shotgun (WGS) entry which is preliminary data.</text>
</comment>
<dbReference type="STRING" id="909626.AQJ91_32965"/>
<dbReference type="EMBL" id="LMXB01000082">
    <property type="protein sequence ID" value="KUO16842.1"/>
    <property type="molecule type" value="Genomic_DNA"/>
</dbReference>
<accession>A0A101UU13</accession>
<dbReference type="InterPro" id="IPR013517">
    <property type="entry name" value="FG-GAP"/>
</dbReference>
<dbReference type="PANTHER" id="PTHR23220:SF122">
    <property type="entry name" value="INTEGRIN ALPHA-PS1"/>
    <property type="match status" value="1"/>
</dbReference>
<dbReference type="GO" id="GO:0009897">
    <property type="term" value="C:external side of plasma membrane"/>
    <property type="evidence" value="ECO:0007669"/>
    <property type="project" value="TreeGrafter"/>
</dbReference>
<dbReference type="Pfam" id="PF01839">
    <property type="entry name" value="FG-GAP"/>
    <property type="match status" value="5"/>
</dbReference>
<keyword evidence="6" id="KW-1185">Reference proteome</keyword>
<dbReference type="GO" id="GO:0008305">
    <property type="term" value="C:integrin complex"/>
    <property type="evidence" value="ECO:0007669"/>
    <property type="project" value="InterPro"/>
</dbReference>
<feature type="signal peptide" evidence="4">
    <location>
        <begin position="1"/>
        <end position="35"/>
    </location>
</feature>
<evidence type="ECO:0000256" key="1">
    <source>
        <dbReference type="ARBA" id="ARBA00022729"/>
    </source>
</evidence>
<dbReference type="RefSeq" id="WP_067028937.1">
    <property type="nucleotide sequence ID" value="NZ_KQ949101.1"/>
</dbReference>
<evidence type="ECO:0008006" key="7">
    <source>
        <dbReference type="Google" id="ProtNLM"/>
    </source>
</evidence>
<dbReference type="InterPro" id="IPR013519">
    <property type="entry name" value="Int_alpha_beta-p"/>
</dbReference>
<name>A0A101UU13_9ACTN</name>
<sequence length="487" mass="48101">MRKQHPRPARLALATAAAAALTGGLLNFAAVPATAADANRNYEADFNGDGYGDVAFAAPYVKLGDKGFAGYVAVVHGGPAGLDPAKRTVVHQDTPGVPGTVETEDTFGSALAVADLDGDGYTDLAVGAAGEDGGEGSVTILWGSASGLANGTTVADPEPAAHGEWGKLLTAGDFDGDGRTDLAVGTGSGHVYVIKGGFTPDGTAGAAQRIDVPDQAYAIDAMAAGDTNADGNADLVLTYRTDQTSSPSGSWSKGVAYLGSSSGPDASVPRPLNGGTSIALGDINGDGYDEIALGNVFTKEDDHSGSLGGKVVVIRGSEGGPVNGDAPMAELTQSATGVPGADEARDGFGSAVSIADVNGDGYGELAIGVVFEDLGTTEDAGAAIVMNGASSGVSRTGARTVTQNTSGVPGTAEAMDYFGSDLLLSDVTGDGHADLTVTAGFEDDGIGAISALRSTATGITTEGARTFGPGSLGQPRSYGAFGAGLIG</sequence>
<feature type="chain" id="PRO_5007108406" description="Integrin-like protein" evidence="4">
    <location>
        <begin position="36"/>
        <end position="487"/>
    </location>
</feature>
<evidence type="ECO:0000256" key="2">
    <source>
        <dbReference type="ARBA" id="ARBA00022737"/>
    </source>
</evidence>
<gene>
    <name evidence="5" type="ORF">AQJ91_32965</name>
</gene>
<dbReference type="Proteomes" id="UP000053260">
    <property type="component" value="Unassembled WGS sequence"/>
</dbReference>
<keyword evidence="1 4" id="KW-0732">Signal</keyword>
<evidence type="ECO:0000256" key="3">
    <source>
        <dbReference type="ARBA" id="ARBA00023180"/>
    </source>
</evidence>
<dbReference type="GO" id="GO:0007229">
    <property type="term" value="P:integrin-mediated signaling pathway"/>
    <property type="evidence" value="ECO:0007669"/>
    <property type="project" value="TreeGrafter"/>
</dbReference>